<keyword evidence="6" id="KW-0735">Signal-anchor</keyword>
<evidence type="ECO:0000256" key="5">
    <source>
        <dbReference type="ARBA" id="ARBA00022692"/>
    </source>
</evidence>
<keyword evidence="10" id="KW-1015">Disulfide bond</keyword>
<name>A0A061RVY2_9CHLO</name>
<dbReference type="GO" id="GO:0097503">
    <property type="term" value="P:sialylation"/>
    <property type="evidence" value="ECO:0007669"/>
    <property type="project" value="TreeGrafter"/>
</dbReference>
<dbReference type="EMBL" id="GBEZ01011033">
    <property type="protein sequence ID" value="JAC74711.1"/>
    <property type="molecule type" value="Transcribed_RNA"/>
</dbReference>
<keyword evidence="9" id="KW-0472">Membrane</keyword>
<comment type="catalytic activity">
    <reaction evidence="12">
        <text>a beta-D-galactoside + CMP-N-acetyl-beta-neuraminate = an N-acetyl-alpha-neuraminyl-(2-&gt;6)-beta-D-galactosyl derivative + CMP + H(+)</text>
        <dbReference type="Rhea" id="RHEA:52104"/>
        <dbReference type="ChEBI" id="CHEBI:15378"/>
        <dbReference type="ChEBI" id="CHEBI:28034"/>
        <dbReference type="ChEBI" id="CHEBI:57812"/>
        <dbReference type="ChEBI" id="CHEBI:60377"/>
        <dbReference type="ChEBI" id="CHEBI:136398"/>
        <dbReference type="EC" id="2.4.3.1"/>
    </reaction>
</comment>
<comment type="subcellular location">
    <subcellularLocation>
        <location evidence="1">Golgi apparatus</location>
        <location evidence="1">Golgi stack membrane</location>
        <topology evidence="1">Single-pass type II membrane protein</topology>
    </subcellularLocation>
</comment>
<evidence type="ECO:0000256" key="13">
    <source>
        <dbReference type="ARBA" id="ARBA00034329"/>
    </source>
</evidence>
<dbReference type="PANTHER" id="PTHR46059:SF1">
    <property type="entry name" value="BETA-GALACTOSIDE ALPHA-2,6-SIALYLTRANSFERASE"/>
    <property type="match status" value="1"/>
</dbReference>
<organism evidence="14">
    <name type="scientific">Tetraselmis sp. GSL018</name>
    <dbReference type="NCBI Taxonomy" id="582737"/>
    <lineage>
        <taxon>Eukaryota</taxon>
        <taxon>Viridiplantae</taxon>
        <taxon>Chlorophyta</taxon>
        <taxon>core chlorophytes</taxon>
        <taxon>Chlorodendrophyceae</taxon>
        <taxon>Chlorodendrales</taxon>
        <taxon>Chlorodendraceae</taxon>
        <taxon>Tetraselmis</taxon>
    </lineage>
</organism>
<keyword evidence="8" id="KW-0333">Golgi apparatus</keyword>
<proteinExistence type="inferred from homology"/>
<evidence type="ECO:0000256" key="6">
    <source>
        <dbReference type="ARBA" id="ARBA00022968"/>
    </source>
</evidence>
<accession>A0A061RVY2</accession>
<dbReference type="GO" id="GO:0032580">
    <property type="term" value="C:Golgi cisterna membrane"/>
    <property type="evidence" value="ECO:0007669"/>
    <property type="project" value="UniProtKB-SubCell"/>
</dbReference>
<evidence type="ECO:0000256" key="11">
    <source>
        <dbReference type="ARBA" id="ARBA00023180"/>
    </source>
</evidence>
<comment type="similarity">
    <text evidence="2">Belongs to the glycosyltransferase 29 family.</text>
</comment>
<evidence type="ECO:0000256" key="8">
    <source>
        <dbReference type="ARBA" id="ARBA00023034"/>
    </source>
</evidence>
<dbReference type="Pfam" id="PF00777">
    <property type="entry name" value="Glyco_transf_29"/>
    <property type="match status" value="1"/>
</dbReference>
<dbReference type="AlphaFoldDB" id="A0A061RVY2"/>
<reference evidence="14" key="1">
    <citation type="submission" date="2014-05" db="EMBL/GenBank/DDBJ databases">
        <title>The transcriptome of the halophilic microalga Tetraselmis sp. GSL018 isolated from the Great Salt Lake, Utah.</title>
        <authorList>
            <person name="Jinkerson R.E."/>
            <person name="D'Adamo S."/>
            <person name="Posewitz M.C."/>
        </authorList>
    </citation>
    <scope>NUCLEOTIDE SEQUENCE</scope>
    <source>
        <strain evidence="14">GSL018</strain>
    </source>
</reference>
<gene>
    <name evidence="14" type="primary">SIAT4C</name>
    <name evidence="14" type="ORF">TSPGSL018_25199</name>
</gene>
<evidence type="ECO:0000256" key="1">
    <source>
        <dbReference type="ARBA" id="ARBA00004447"/>
    </source>
</evidence>
<keyword evidence="7" id="KW-1133">Transmembrane helix</keyword>
<protein>
    <recommendedName>
        <fullName evidence="13">beta-galactoside alpha-(2,6)-sialyltransferase</fullName>
        <ecNumber evidence="13">2.4.3.1</ecNumber>
    </recommendedName>
</protein>
<dbReference type="InterPro" id="IPR001675">
    <property type="entry name" value="Glyco_trans_29"/>
</dbReference>
<dbReference type="InterPro" id="IPR038578">
    <property type="entry name" value="GT29-like_sf"/>
</dbReference>
<keyword evidence="4 14" id="KW-0808">Transferase</keyword>
<dbReference type="PANTHER" id="PTHR46059">
    <property type="entry name" value="BETA-GALACTOSIDE ALPHA-2,6-SIALYLTRANSFERASE"/>
    <property type="match status" value="1"/>
</dbReference>
<evidence type="ECO:0000256" key="3">
    <source>
        <dbReference type="ARBA" id="ARBA00022676"/>
    </source>
</evidence>
<evidence type="ECO:0000256" key="12">
    <source>
        <dbReference type="ARBA" id="ARBA00034249"/>
    </source>
</evidence>
<dbReference type="EC" id="2.4.3.1" evidence="13"/>
<evidence type="ECO:0000256" key="2">
    <source>
        <dbReference type="ARBA" id="ARBA00006003"/>
    </source>
</evidence>
<evidence type="ECO:0000313" key="14">
    <source>
        <dbReference type="EMBL" id="JAC74711.1"/>
    </source>
</evidence>
<sequence length="320" mass="36446">MRWLRTSRCLQRPRRLLSFPPSVRVDVPESEEVRPLPAKYQKLLEDLKNKQQPVLTLPRLRKSARISCGGSSTMRFRTWAELKSSSPLLNQTLPVRAFSLPDLAAAVAASPCFKGSKYKKPGCEFFVPAKESDQEPVCAVVGNSGRLRHQNWQNEIDSCDIVIRFNNGITQKFERNVGTKSTIRLFNGPYTNPKQPGEITIAELRDLAVRHWVKSWLKRPPGETLAFVMDPELICNAWEWVGRAGEKPSSGLVGIVLGLHLCRHVHVFGFSFDDYFDKTVRPHYYDWERPKPGREAVHPFSQEAQLYKILQEAGKITLHG</sequence>
<dbReference type="CDD" id="cd19952">
    <property type="entry name" value="GT29"/>
    <property type="match status" value="1"/>
</dbReference>
<dbReference type="Gene3D" id="3.90.1480.20">
    <property type="entry name" value="Glycosyl transferase family 29"/>
    <property type="match status" value="1"/>
</dbReference>
<evidence type="ECO:0000256" key="4">
    <source>
        <dbReference type="ARBA" id="ARBA00022679"/>
    </source>
</evidence>
<evidence type="ECO:0000256" key="9">
    <source>
        <dbReference type="ARBA" id="ARBA00023136"/>
    </source>
</evidence>
<evidence type="ECO:0000256" key="10">
    <source>
        <dbReference type="ARBA" id="ARBA00023157"/>
    </source>
</evidence>
<keyword evidence="11" id="KW-0325">Glycoprotein</keyword>
<evidence type="ECO:0000256" key="7">
    <source>
        <dbReference type="ARBA" id="ARBA00022989"/>
    </source>
</evidence>
<dbReference type="GO" id="GO:0003835">
    <property type="term" value="F:beta-galactoside alpha-2,6-sialyltransferase activity"/>
    <property type="evidence" value="ECO:0007669"/>
    <property type="project" value="UniProtKB-EC"/>
</dbReference>
<keyword evidence="5" id="KW-0812">Transmembrane</keyword>
<keyword evidence="3 14" id="KW-0328">Glycosyltransferase</keyword>